<organism evidence="3 4">
    <name type="scientific">Yanghanlia caeni</name>
    <dbReference type="NCBI Taxonomy" id="3064283"/>
    <lineage>
        <taxon>Bacteria</taxon>
        <taxon>Pseudomonadati</taxon>
        <taxon>Pseudomonadota</taxon>
        <taxon>Betaproteobacteria</taxon>
        <taxon>Burkholderiales</taxon>
        <taxon>Alcaligenaceae</taxon>
        <taxon>Yanghanlia</taxon>
    </lineage>
</organism>
<evidence type="ECO:0000256" key="1">
    <source>
        <dbReference type="ARBA" id="ARBA00022679"/>
    </source>
</evidence>
<feature type="domain" description="PTS EIIA type-4" evidence="2">
    <location>
        <begin position="1"/>
        <end position="126"/>
    </location>
</feature>
<dbReference type="Gene3D" id="3.40.50.510">
    <property type="entry name" value="Phosphotransferase system, mannose-type IIA component"/>
    <property type="match status" value="1"/>
</dbReference>
<evidence type="ECO:0000313" key="3">
    <source>
        <dbReference type="EMBL" id="MDR4125356.1"/>
    </source>
</evidence>
<dbReference type="Proteomes" id="UP001232156">
    <property type="component" value="Unassembled WGS sequence"/>
</dbReference>
<comment type="caution">
    <text evidence="3">The sequence shown here is derived from an EMBL/GenBank/DDBJ whole genome shotgun (WGS) entry which is preliminary data.</text>
</comment>
<dbReference type="RefSeq" id="WP_165276698.1">
    <property type="nucleotide sequence ID" value="NZ_JAUZQE010000008.1"/>
</dbReference>
<dbReference type="InterPro" id="IPR004701">
    <property type="entry name" value="PTS_EIIA_man-typ"/>
</dbReference>
<keyword evidence="3" id="KW-0813">Transport</keyword>
<keyword evidence="1" id="KW-0808">Transferase</keyword>
<gene>
    <name evidence="3" type="ORF">Q8947_05075</name>
</gene>
<dbReference type="SUPFAM" id="SSF53062">
    <property type="entry name" value="PTS system fructose IIA component-like"/>
    <property type="match status" value="1"/>
</dbReference>
<dbReference type="InterPro" id="IPR036662">
    <property type="entry name" value="PTS_EIIA_man-typ_sf"/>
</dbReference>
<accession>A0ABU1D4K0</accession>
<dbReference type="EMBL" id="JAUZQE010000008">
    <property type="protein sequence ID" value="MDR4125356.1"/>
    <property type="molecule type" value="Genomic_DNA"/>
</dbReference>
<evidence type="ECO:0000259" key="2">
    <source>
        <dbReference type="PROSITE" id="PS51096"/>
    </source>
</evidence>
<protein>
    <submittedName>
        <fullName evidence="3">PTS sugar transporter subunit IIA</fullName>
    </submittedName>
</protein>
<evidence type="ECO:0000313" key="4">
    <source>
        <dbReference type="Proteomes" id="UP001232156"/>
    </source>
</evidence>
<name>A0ABU1D4K0_9BURK</name>
<dbReference type="Pfam" id="PF03610">
    <property type="entry name" value="EIIA-man"/>
    <property type="match status" value="1"/>
</dbReference>
<dbReference type="PROSITE" id="PS51096">
    <property type="entry name" value="PTS_EIIA_TYPE_4"/>
    <property type="match status" value="1"/>
</dbReference>
<reference evidence="3 4" key="1">
    <citation type="submission" date="2023-08" db="EMBL/GenBank/DDBJ databases">
        <title>Alcaligenaceae gen. nov., a novel taxon isolated from the sludge of Yixing Pesticide Factory.</title>
        <authorList>
            <person name="Ruan L."/>
        </authorList>
    </citation>
    <scope>NUCLEOTIDE SEQUENCE [LARGE SCALE GENOMIC DNA]</scope>
    <source>
        <strain evidence="3 4">LG-2</strain>
    </source>
</reference>
<sequence length="133" mass="14251">MACIVLVMHEPLGSAFAECAAHVLGRDPELVVFDVVADENPEEATDRLTELLRSRSGSTILVLSDIFGATPFNIARKALARVAEQGGQGHLVTGTNLCMILKALTENYDDPEKFSETIRQAAVRGIVDAASLV</sequence>
<keyword evidence="3" id="KW-0762">Sugar transport</keyword>
<dbReference type="PANTHER" id="PTHR33799:SF1">
    <property type="entry name" value="PTS SYSTEM MANNOSE-SPECIFIC EIIAB COMPONENT-RELATED"/>
    <property type="match status" value="1"/>
</dbReference>
<dbReference type="InterPro" id="IPR051471">
    <property type="entry name" value="Bacterial_PTS_sugar_comp"/>
</dbReference>
<proteinExistence type="predicted"/>
<keyword evidence="4" id="KW-1185">Reference proteome</keyword>
<dbReference type="PANTHER" id="PTHR33799">
    <property type="entry name" value="PTS PERMEASE-RELATED-RELATED"/>
    <property type="match status" value="1"/>
</dbReference>